<reference evidence="7 8" key="1">
    <citation type="submission" date="2016-03" db="EMBL/GenBank/DDBJ databases">
        <authorList>
            <person name="Ploux O."/>
        </authorList>
    </citation>
    <scope>NUCLEOTIDE SEQUENCE [LARGE SCALE GENOMIC DNA]</scope>
    <source>
        <strain evidence="7 8">UAMH 11012</strain>
    </source>
</reference>
<evidence type="ECO:0000313" key="8">
    <source>
        <dbReference type="Proteomes" id="UP000184330"/>
    </source>
</evidence>
<dbReference type="OrthoDB" id="66881at2759"/>
<comment type="similarity">
    <text evidence="1">Belongs to the FMO family.</text>
</comment>
<dbReference type="EMBL" id="FJOG01000008">
    <property type="protein sequence ID" value="CZR56599.1"/>
    <property type="molecule type" value="Genomic_DNA"/>
</dbReference>
<keyword evidence="5" id="KW-0560">Oxidoreductase</keyword>
<sequence length="584" mass="65566">MKVAIIGGGPSGLTTLKHLLTAHEFFPGAEAFEARLFEAESFIGGTFKHRDYEDAELVSSRQLTTFSDYRYTPDSPDFLSTKEYCTYLEGYAKKYNLWPSIHLQTTVTRIQRGSNGGHIIQYIEAGKAFEWHCDAVAICSGLHVIPNIPVIDGLQSVPHVIHSSRFKERNQFGDGKDILIVGSGETGMDIAHLAVTSNTNSVTLCHRDGFLCAPKRAPEPSWFGMKPTAAPQGNVPYDVGAASLFDTAYVHPLLRDSFLPWWYYDRFAKWTTWLVSGTKAGLDQWVGEISPERFHASKIFFNKSTKAMPYITSQYRTSSALNTLRSYIAQVPLVSTQGRAIDLAPWPQSISEKGIVTFVENGRPEAEVMRSKTCKPDILILATGYTQSFPFLGEEYLLPKDADMRSIWKSGDESVAFIGFVRPSFGAIPPLSEMQAQLWILNLLNRLPSPLTPTSHYRLHHLISSRITYGVDHESYAYQLALDMGSAPSFTEILPMGWKMVLCWALSAQVNTKFRLAGPWKWEGAKQVMETEIWDTVARRRGFFGHVTLSLVPMMMFGTLSAVLWALDEICKILKWVWKVMMLG</sequence>
<dbReference type="SUPFAM" id="SSF51905">
    <property type="entry name" value="FAD/NAD(P)-binding domain"/>
    <property type="match status" value="1"/>
</dbReference>
<evidence type="ECO:0000256" key="1">
    <source>
        <dbReference type="ARBA" id="ARBA00009183"/>
    </source>
</evidence>
<keyword evidence="6" id="KW-0812">Transmembrane</keyword>
<dbReference type="Gene3D" id="3.50.50.60">
    <property type="entry name" value="FAD/NAD(P)-binding domain"/>
    <property type="match status" value="3"/>
</dbReference>
<protein>
    <submittedName>
        <fullName evidence="7">Related to flavin-containing monooxygenase</fullName>
    </submittedName>
</protein>
<accession>A0A1L7WV07</accession>
<name>A0A1L7WV07_9HELO</name>
<keyword evidence="6" id="KW-1133">Transmembrane helix</keyword>
<evidence type="ECO:0000256" key="2">
    <source>
        <dbReference type="ARBA" id="ARBA00022630"/>
    </source>
</evidence>
<dbReference type="GO" id="GO:0050661">
    <property type="term" value="F:NADP binding"/>
    <property type="evidence" value="ECO:0007669"/>
    <property type="project" value="InterPro"/>
</dbReference>
<gene>
    <name evidence="7" type="ORF">PAC_06488</name>
</gene>
<feature type="transmembrane region" description="Helical" evidence="6">
    <location>
        <begin position="543"/>
        <end position="567"/>
    </location>
</feature>
<dbReference type="PANTHER" id="PTHR23023">
    <property type="entry name" value="DIMETHYLANILINE MONOOXYGENASE"/>
    <property type="match status" value="1"/>
</dbReference>
<keyword evidence="6" id="KW-0472">Membrane</keyword>
<keyword evidence="8" id="KW-1185">Reference proteome</keyword>
<keyword evidence="7" id="KW-0503">Monooxygenase</keyword>
<dbReference type="InterPro" id="IPR036188">
    <property type="entry name" value="FAD/NAD-bd_sf"/>
</dbReference>
<evidence type="ECO:0000256" key="4">
    <source>
        <dbReference type="ARBA" id="ARBA00022857"/>
    </source>
</evidence>
<dbReference type="PRINTS" id="PR00370">
    <property type="entry name" value="FMOXYGENASE"/>
</dbReference>
<dbReference type="InterPro" id="IPR000960">
    <property type="entry name" value="Flavin_mOase"/>
</dbReference>
<dbReference type="GO" id="GO:0050660">
    <property type="term" value="F:flavin adenine dinucleotide binding"/>
    <property type="evidence" value="ECO:0007669"/>
    <property type="project" value="InterPro"/>
</dbReference>
<dbReference type="InterPro" id="IPR050346">
    <property type="entry name" value="FMO-like"/>
</dbReference>
<evidence type="ECO:0000256" key="5">
    <source>
        <dbReference type="ARBA" id="ARBA00023002"/>
    </source>
</evidence>
<proteinExistence type="inferred from homology"/>
<keyword evidence="2" id="KW-0285">Flavoprotein</keyword>
<evidence type="ECO:0000313" key="7">
    <source>
        <dbReference type="EMBL" id="CZR56599.1"/>
    </source>
</evidence>
<evidence type="ECO:0000256" key="6">
    <source>
        <dbReference type="SAM" id="Phobius"/>
    </source>
</evidence>
<dbReference type="GO" id="GO:0004499">
    <property type="term" value="F:N,N-dimethylaniline monooxygenase activity"/>
    <property type="evidence" value="ECO:0007669"/>
    <property type="project" value="InterPro"/>
</dbReference>
<dbReference type="Proteomes" id="UP000184330">
    <property type="component" value="Unassembled WGS sequence"/>
</dbReference>
<organism evidence="7 8">
    <name type="scientific">Phialocephala subalpina</name>
    <dbReference type="NCBI Taxonomy" id="576137"/>
    <lineage>
        <taxon>Eukaryota</taxon>
        <taxon>Fungi</taxon>
        <taxon>Dikarya</taxon>
        <taxon>Ascomycota</taxon>
        <taxon>Pezizomycotina</taxon>
        <taxon>Leotiomycetes</taxon>
        <taxon>Helotiales</taxon>
        <taxon>Mollisiaceae</taxon>
        <taxon>Phialocephala</taxon>
        <taxon>Phialocephala fortinii species complex</taxon>
    </lineage>
</organism>
<dbReference type="Pfam" id="PF00743">
    <property type="entry name" value="FMO-like"/>
    <property type="match status" value="2"/>
</dbReference>
<dbReference type="AlphaFoldDB" id="A0A1L7WV07"/>
<evidence type="ECO:0000256" key="3">
    <source>
        <dbReference type="ARBA" id="ARBA00022827"/>
    </source>
</evidence>
<dbReference type="InterPro" id="IPR020946">
    <property type="entry name" value="Flavin_mOase-like"/>
</dbReference>
<keyword evidence="4" id="KW-0521">NADP</keyword>
<keyword evidence="3" id="KW-0274">FAD</keyword>
<dbReference type="PIRSF" id="PIRSF000332">
    <property type="entry name" value="FMO"/>
    <property type="match status" value="1"/>
</dbReference>